<sequence length="397" mass="46006">MKPAERKEETLTPVIMDGPPAIQYQSRIPFDFNYYGDFYFTSMTDRAIRIREIRFAKTGRAIHKPGRRGGKMVSYQRTGPFRFMDLPTEVRTITFQLLASVILHLDPESKTFINSISIGRGSIWKSEYKETYGMGFEKWLENMDAFRRQFLSKKEAKQYSVFVKEANEFVYIHEDHPNRNGYYMGNFNVDHASMPDSDFLDWIRMLANASRQFRLELSSVLWERSRIYCDGYKNEKALGQFLTTSPGIAKGLKELVIEVIFLQYSTWEKDSDESTWSVNEIINDLTQAISQKLNLEYLTIRLGGTKSAHVKLTEGEGPMRLLGQNEVQVGGRAHFEFYGRGIVYLLNEIFSGGRERPELLMAFHKYGSLWKGTIDYLGINILLNHLQSFNQLTTMLI</sequence>
<dbReference type="AlphaFoldDB" id="A0A4Z1KCG6"/>
<dbReference type="EMBL" id="PQXO01000705">
    <property type="protein sequence ID" value="TGO83076.1"/>
    <property type="molecule type" value="Genomic_DNA"/>
</dbReference>
<proteinExistence type="predicted"/>
<evidence type="ECO:0000313" key="2">
    <source>
        <dbReference type="Proteomes" id="UP000297280"/>
    </source>
</evidence>
<comment type="caution">
    <text evidence="1">The sequence shown here is derived from an EMBL/GenBank/DDBJ whole genome shotgun (WGS) entry which is preliminary data.</text>
</comment>
<accession>A0A4Z1KCG6</accession>
<gene>
    <name evidence="1" type="ORF">BPOR_0706g00010</name>
</gene>
<protein>
    <submittedName>
        <fullName evidence="1">Uncharacterized protein</fullName>
    </submittedName>
</protein>
<reference evidence="1 2" key="1">
    <citation type="submission" date="2017-12" db="EMBL/GenBank/DDBJ databases">
        <title>Comparative genomics of Botrytis spp.</title>
        <authorList>
            <person name="Valero-Jimenez C.A."/>
            <person name="Tapia P."/>
            <person name="Veloso J."/>
            <person name="Silva-Moreno E."/>
            <person name="Staats M."/>
            <person name="Valdes J.H."/>
            <person name="Van Kan J.A.L."/>
        </authorList>
    </citation>
    <scope>NUCLEOTIDE SEQUENCE [LARGE SCALE GENOMIC DNA]</scope>
    <source>
        <strain evidence="1 2">MUCL3349</strain>
    </source>
</reference>
<keyword evidence="2" id="KW-1185">Reference proteome</keyword>
<evidence type="ECO:0000313" key="1">
    <source>
        <dbReference type="EMBL" id="TGO83076.1"/>
    </source>
</evidence>
<organism evidence="1 2">
    <name type="scientific">Botrytis porri</name>
    <dbReference type="NCBI Taxonomy" id="87229"/>
    <lineage>
        <taxon>Eukaryota</taxon>
        <taxon>Fungi</taxon>
        <taxon>Dikarya</taxon>
        <taxon>Ascomycota</taxon>
        <taxon>Pezizomycotina</taxon>
        <taxon>Leotiomycetes</taxon>
        <taxon>Helotiales</taxon>
        <taxon>Sclerotiniaceae</taxon>
        <taxon>Botrytis</taxon>
    </lineage>
</organism>
<dbReference type="Proteomes" id="UP000297280">
    <property type="component" value="Unassembled WGS sequence"/>
</dbReference>
<name>A0A4Z1KCG6_9HELO</name>